<protein>
    <recommendedName>
        <fullName evidence="4">Ubiquitin-like protease family profile domain-containing protein</fullName>
    </recommendedName>
</protein>
<evidence type="ECO:0000256" key="2">
    <source>
        <dbReference type="ARBA" id="ARBA00022670"/>
    </source>
</evidence>
<name>A0A9D4UUK3_ADICA</name>
<evidence type="ECO:0000313" key="6">
    <source>
        <dbReference type="Proteomes" id="UP000886520"/>
    </source>
</evidence>
<evidence type="ECO:0000313" key="5">
    <source>
        <dbReference type="EMBL" id="KAI5074376.1"/>
    </source>
</evidence>
<reference evidence="5" key="1">
    <citation type="submission" date="2021-01" db="EMBL/GenBank/DDBJ databases">
        <title>Adiantum capillus-veneris genome.</title>
        <authorList>
            <person name="Fang Y."/>
            <person name="Liao Q."/>
        </authorList>
    </citation>
    <scope>NUCLEOTIDE SEQUENCE</scope>
    <source>
        <strain evidence="5">H3</strain>
        <tissue evidence="5">Leaf</tissue>
    </source>
</reference>
<keyword evidence="6" id="KW-1185">Reference proteome</keyword>
<dbReference type="Gene3D" id="1.10.418.20">
    <property type="match status" value="1"/>
</dbReference>
<gene>
    <name evidence="5" type="ORF">GOP47_0010337</name>
</gene>
<dbReference type="EMBL" id="JABFUD020000010">
    <property type="protein sequence ID" value="KAI5074376.1"/>
    <property type="molecule type" value="Genomic_DNA"/>
</dbReference>
<evidence type="ECO:0000256" key="1">
    <source>
        <dbReference type="ARBA" id="ARBA00005234"/>
    </source>
</evidence>
<dbReference type="GO" id="GO:0008234">
    <property type="term" value="F:cysteine-type peptidase activity"/>
    <property type="evidence" value="ECO:0007669"/>
    <property type="project" value="InterPro"/>
</dbReference>
<keyword evidence="3" id="KW-0378">Hydrolase</keyword>
<comment type="similarity">
    <text evidence="1">Belongs to the peptidase C48 family.</text>
</comment>
<dbReference type="SUPFAM" id="SSF54001">
    <property type="entry name" value="Cysteine proteinases"/>
    <property type="match status" value="1"/>
</dbReference>
<dbReference type="AlphaFoldDB" id="A0A9D4UUK3"/>
<accession>A0A9D4UUK3</accession>
<keyword evidence="2" id="KW-0645">Protease</keyword>
<feature type="domain" description="Ubiquitin-like protease family profile" evidence="4">
    <location>
        <begin position="70"/>
        <end position="100"/>
    </location>
</feature>
<evidence type="ECO:0000256" key="3">
    <source>
        <dbReference type="ARBA" id="ARBA00022801"/>
    </source>
</evidence>
<dbReference type="GO" id="GO:0006508">
    <property type="term" value="P:proteolysis"/>
    <property type="evidence" value="ECO:0007669"/>
    <property type="project" value="UniProtKB-KW"/>
</dbReference>
<evidence type="ECO:0000259" key="4">
    <source>
        <dbReference type="Pfam" id="PF02902"/>
    </source>
</evidence>
<dbReference type="Pfam" id="PF02902">
    <property type="entry name" value="Peptidase_C48"/>
    <property type="match status" value="1"/>
</dbReference>
<sequence>MPFSLVIGNGGINLEASSSNGNESIKARYFNSLPDSNGTTYLAGGYRYVCGKEYREFMAKPRIGLSPLEIPEVPRQPNAHDCGFYVMAYMKHFIARPLTNDQRAGSQRLGSSTNPFTG</sequence>
<dbReference type="InterPro" id="IPR038765">
    <property type="entry name" value="Papain-like_cys_pep_sf"/>
</dbReference>
<organism evidence="5 6">
    <name type="scientific">Adiantum capillus-veneris</name>
    <name type="common">Maidenhair fern</name>
    <dbReference type="NCBI Taxonomy" id="13818"/>
    <lineage>
        <taxon>Eukaryota</taxon>
        <taxon>Viridiplantae</taxon>
        <taxon>Streptophyta</taxon>
        <taxon>Embryophyta</taxon>
        <taxon>Tracheophyta</taxon>
        <taxon>Polypodiopsida</taxon>
        <taxon>Polypodiidae</taxon>
        <taxon>Polypodiales</taxon>
        <taxon>Pteridineae</taxon>
        <taxon>Pteridaceae</taxon>
        <taxon>Vittarioideae</taxon>
        <taxon>Adiantum</taxon>
    </lineage>
</organism>
<dbReference type="InterPro" id="IPR003653">
    <property type="entry name" value="Peptidase_C48_C"/>
</dbReference>
<comment type="caution">
    <text evidence="5">The sequence shown here is derived from an EMBL/GenBank/DDBJ whole genome shotgun (WGS) entry which is preliminary data.</text>
</comment>
<proteinExistence type="inferred from homology"/>
<dbReference type="Proteomes" id="UP000886520">
    <property type="component" value="Chromosome 10"/>
</dbReference>